<gene>
    <name evidence="19" type="ORF">E5161_16210</name>
</gene>
<dbReference type="AlphaFoldDB" id="A0A4U0F8S0"/>
<evidence type="ECO:0000256" key="12">
    <source>
        <dbReference type="ARBA" id="ARBA00022840"/>
    </source>
</evidence>
<dbReference type="GO" id="GO:0005737">
    <property type="term" value="C:cytoplasm"/>
    <property type="evidence" value="ECO:0007669"/>
    <property type="project" value="UniProtKB-SubCell"/>
</dbReference>
<dbReference type="InterPro" id="IPR003018">
    <property type="entry name" value="GAF"/>
</dbReference>
<keyword evidence="10" id="KW-0547">Nucleotide-binding</keyword>
<dbReference type="SUPFAM" id="SSF55874">
    <property type="entry name" value="ATPase domain of HSP90 chaperone/DNA topoisomerase II/histidine kinase"/>
    <property type="match status" value="1"/>
</dbReference>
<dbReference type="GO" id="GO:0046872">
    <property type="term" value="F:metal ion binding"/>
    <property type="evidence" value="ECO:0007669"/>
    <property type="project" value="UniProtKB-KW"/>
</dbReference>
<evidence type="ECO:0000313" key="19">
    <source>
        <dbReference type="EMBL" id="TJY40858.1"/>
    </source>
</evidence>
<dbReference type="RefSeq" id="WP_136779065.1">
    <property type="nucleotide sequence ID" value="NZ_SUPK01000008.1"/>
</dbReference>
<evidence type="ECO:0000256" key="3">
    <source>
        <dbReference type="ARBA" id="ARBA00004496"/>
    </source>
</evidence>
<organism evidence="19 20">
    <name type="scientific">Cohnella pontilimi</name>
    <dbReference type="NCBI Taxonomy" id="2564100"/>
    <lineage>
        <taxon>Bacteria</taxon>
        <taxon>Bacillati</taxon>
        <taxon>Bacillota</taxon>
        <taxon>Bacilli</taxon>
        <taxon>Bacillales</taxon>
        <taxon>Paenibacillaceae</taxon>
        <taxon>Cohnella</taxon>
    </lineage>
</organism>
<dbReference type="SMART" id="SM00387">
    <property type="entry name" value="HATPase_c"/>
    <property type="match status" value="1"/>
</dbReference>
<dbReference type="Proteomes" id="UP000309673">
    <property type="component" value="Unassembled WGS sequence"/>
</dbReference>
<keyword evidence="20" id="KW-1185">Reference proteome</keyword>
<evidence type="ECO:0000259" key="18">
    <source>
        <dbReference type="PROSITE" id="PS50109"/>
    </source>
</evidence>
<dbReference type="Pfam" id="PF13185">
    <property type="entry name" value="GAF_2"/>
    <property type="match status" value="1"/>
</dbReference>
<dbReference type="Gene3D" id="1.20.5.1930">
    <property type="match status" value="1"/>
</dbReference>
<dbReference type="SUPFAM" id="SSF55781">
    <property type="entry name" value="GAF domain-like"/>
    <property type="match status" value="1"/>
</dbReference>
<dbReference type="GO" id="GO:0046983">
    <property type="term" value="F:protein dimerization activity"/>
    <property type="evidence" value="ECO:0007669"/>
    <property type="project" value="InterPro"/>
</dbReference>
<dbReference type="OrthoDB" id="9795828at2"/>
<dbReference type="PANTHER" id="PTHR24421:SF40">
    <property type="entry name" value="SENSOR HISTIDINE KINASE YHCY"/>
    <property type="match status" value="1"/>
</dbReference>
<evidence type="ECO:0000256" key="2">
    <source>
        <dbReference type="ARBA" id="ARBA00001966"/>
    </source>
</evidence>
<accession>A0A4U0F8S0</accession>
<dbReference type="SMART" id="SM00065">
    <property type="entry name" value="GAF"/>
    <property type="match status" value="1"/>
</dbReference>
<comment type="subcellular location">
    <subcellularLocation>
        <location evidence="3">Cytoplasm</location>
    </subcellularLocation>
</comment>
<evidence type="ECO:0000256" key="8">
    <source>
        <dbReference type="ARBA" id="ARBA00022679"/>
    </source>
</evidence>
<evidence type="ECO:0000256" key="1">
    <source>
        <dbReference type="ARBA" id="ARBA00000085"/>
    </source>
</evidence>
<keyword evidence="6" id="KW-0004">4Fe-4S</keyword>
<keyword evidence="9" id="KW-0479">Metal-binding</keyword>
<proteinExistence type="predicted"/>
<dbReference type="Gene3D" id="3.30.450.40">
    <property type="match status" value="1"/>
</dbReference>
<dbReference type="GO" id="GO:0000155">
    <property type="term" value="F:phosphorelay sensor kinase activity"/>
    <property type="evidence" value="ECO:0007669"/>
    <property type="project" value="InterPro"/>
</dbReference>
<dbReference type="PRINTS" id="PR00344">
    <property type="entry name" value="BCTRLSENSOR"/>
</dbReference>
<keyword evidence="11 19" id="KW-0418">Kinase</keyword>
<evidence type="ECO:0000256" key="10">
    <source>
        <dbReference type="ARBA" id="ARBA00022741"/>
    </source>
</evidence>
<keyword evidence="8" id="KW-0808">Transferase</keyword>
<evidence type="ECO:0000313" key="20">
    <source>
        <dbReference type="Proteomes" id="UP000309673"/>
    </source>
</evidence>
<keyword evidence="14" id="KW-0902">Two-component regulatory system</keyword>
<evidence type="ECO:0000256" key="11">
    <source>
        <dbReference type="ARBA" id="ARBA00022777"/>
    </source>
</evidence>
<evidence type="ECO:0000256" key="7">
    <source>
        <dbReference type="ARBA" id="ARBA00022490"/>
    </source>
</evidence>
<dbReference type="Gene3D" id="3.30.565.10">
    <property type="entry name" value="Histidine kinase-like ATPase, C-terminal domain"/>
    <property type="match status" value="1"/>
</dbReference>
<evidence type="ECO:0000256" key="15">
    <source>
        <dbReference type="ARBA" id="ARBA00023014"/>
    </source>
</evidence>
<evidence type="ECO:0000256" key="13">
    <source>
        <dbReference type="ARBA" id="ARBA00023004"/>
    </source>
</evidence>
<dbReference type="EC" id="2.7.13.3" evidence="4"/>
<keyword evidence="13" id="KW-0408">Iron</keyword>
<evidence type="ECO:0000256" key="14">
    <source>
        <dbReference type="ARBA" id="ARBA00023012"/>
    </source>
</evidence>
<name>A0A4U0F8S0_9BACL</name>
<dbReference type="InterPro" id="IPR036890">
    <property type="entry name" value="HATPase_C_sf"/>
</dbReference>
<keyword evidence="15" id="KW-0411">Iron-sulfur</keyword>
<sequence>MDRHVQELVTLKTIAESLNQSNDLTPMLNSVLKKLLELTGLTTGWIFLEDGPRHYRFVADHHLPPALQIDDKQPMRCGDCWCMDRYWAGRLKNAVNILNCKRIEDAIEHRTGDTYGITHHATVPLKAGNRRLGVMNVASPGKSKFTDEELALLEAVALQIGSAIERVRLFEAQQQRARMEERNRLARDLHDSVSQMLFSLSMTAKGVESLIASGQLDAARDSIRDIQSLSQNALKEMRALIMQLRPAGLEAGLLTALKAYGSQLGLTIDASMTGVRQLPRHVEEALWRIGQEALNNVIKHAGVLEAKVELEMEAEKVVLRITDKGRGMTTRSRRSGQSIGLSTMRERCEALGGRFALTSLHRKGTVVEITLPLEVANP</sequence>
<reference evidence="19 20" key="1">
    <citation type="submission" date="2019-04" db="EMBL/GenBank/DDBJ databases">
        <title>Cohnella sp. nov., isolated from soil.</title>
        <authorList>
            <person name="Kim W."/>
        </authorList>
    </citation>
    <scope>NUCLEOTIDE SEQUENCE [LARGE SCALE GENOMIC DNA]</scope>
    <source>
        <strain evidence="19 20">CAU 1483</strain>
    </source>
</reference>
<evidence type="ECO:0000256" key="5">
    <source>
        <dbReference type="ARBA" id="ARBA00017322"/>
    </source>
</evidence>
<dbReference type="Pfam" id="PF07730">
    <property type="entry name" value="HisKA_3"/>
    <property type="match status" value="1"/>
</dbReference>
<dbReference type="InterPro" id="IPR003594">
    <property type="entry name" value="HATPase_dom"/>
</dbReference>
<evidence type="ECO:0000256" key="4">
    <source>
        <dbReference type="ARBA" id="ARBA00012438"/>
    </source>
</evidence>
<comment type="caution">
    <text evidence="19">The sequence shown here is derived from an EMBL/GenBank/DDBJ whole genome shotgun (WGS) entry which is preliminary data.</text>
</comment>
<comment type="cofactor">
    <cofactor evidence="2">
        <name>[4Fe-4S] cluster</name>
        <dbReference type="ChEBI" id="CHEBI:49883"/>
    </cofactor>
</comment>
<dbReference type="Pfam" id="PF02518">
    <property type="entry name" value="HATPase_c"/>
    <property type="match status" value="1"/>
</dbReference>
<dbReference type="PANTHER" id="PTHR24421">
    <property type="entry name" value="NITRATE/NITRITE SENSOR PROTEIN NARX-RELATED"/>
    <property type="match status" value="1"/>
</dbReference>
<dbReference type="PROSITE" id="PS50109">
    <property type="entry name" value="HIS_KIN"/>
    <property type="match status" value="1"/>
</dbReference>
<evidence type="ECO:0000256" key="9">
    <source>
        <dbReference type="ARBA" id="ARBA00022723"/>
    </source>
</evidence>
<dbReference type="InterPro" id="IPR011712">
    <property type="entry name" value="Sig_transdc_His_kin_sub3_dim/P"/>
</dbReference>
<dbReference type="EMBL" id="SUPK01000008">
    <property type="protein sequence ID" value="TJY40858.1"/>
    <property type="molecule type" value="Genomic_DNA"/>
</dbReference>
<protein>
    <recommendedName>
        <fullName evidence="5">Oxygen sensor histidine kinase NreB</fullName>
        <ecNumber evidence="4">2.7.13.3</ecNumber>
    </recommendedName>
    <alternativeName>
        <fullName evidence="17">Nitrogen regulation protein B</fullName>
    </alternativeName>
</protein>
<keyword evidence="12" id="KW-0067">ATP-binding</keyword>
<dbReference type="GO" id="GO:0005524">
    <property type="term" value="F:ATP binding"/>
    <property type="evidence" value="ECO:0007669"/>
    <property type="project" value="UniProtKB-KW"/>
</dbReference>
<evidence type="ECO:0000256" key="17">
    <source>
        <dbReference type="ARBA" id="ARBA00030800"/>
    </source>
</evidence>
<dbReference type="GO" id="GO:0016020">
    <property type="term" value="C:membrane"/>
    <property type="evidence" value="ECO:0007669"/>
    <property type="project" value="InterPro"/>
</dbReference>
<evidence type="ECO:0000256" key="6">
    <source>
        <dbReference type="ARBA" id="ARBA00022485"/>
    </source>
</evidence>
<comment type="function">
    <text evidence="16">Member of the two-component regulatory system NreB/NreC involved in the control of dissimilatory nitrate/nitrite reduction in response to oxygen. NreB functions as a direct oxygen sensor histidine kinase which is autophosphorylated, in the absence of oxygen, probably at the conserved histidine residue, and transfers its phosphate group probably to a conserved aspartate residue of NreC. NreB/NreC activates the expression of the nitrate (narGHJI) and nitrite (nir) reductase operons, as well as the putative nitrate transporter gene narT.</text>
</comment>
<dbReference type="GO" id="GO:0051539">
    <property type="term" value="F:4 iron, 4 sulfur cluster binding"/>
    <property type="evidence" value="ECO:0007669"/>
    <property type="project" value="UniProtKB-KW"/>
</dbReference>
<dbReference type="CDD" id="cd16917">
    <property type="entry name" value="HATPase_UhpB-NarQ-NarX-like"/>
    <property type="match status" value="1"/>
</dbReference>
<dbReference type="InterPro" id="IPR050482">
    <property type="entry name" value="Sensor_HK_TwoCompSys"/>
</dbReference>
<keyword evidence="7" id="KW-0963">Cytoplasm</keyword>
<comment type="catalytic activity">
    <reaction evidence="1">
        <text>ATP + protein L-histidine = ADP + protein N-phospho-L-histidine.</text>
        <dbReference type="EC" id="2.7.13.3"/>
    </reaction>
</comment>
<dbReference type="InterPro" id="IPR029016">
    <property type="entry name" value="GAF-like_dom_sf"/>
</dbReference>
<dbReference type="InterPro" id="IPR005467">
    <property type="entry name" value="His_kinase_dom"/>
</dbReference>
<dbReference type="InterPro" id="IPR004358">
    <property type="entry name" value="Sig_transdc_His_kin-like_C"/>
</dbReference>
<feature type="domain" description="Histidine kinase" evidence="18">
    <location>
        <begin position="184"/>
        <end position="375"/>
    </location>
</feature>
<evidence type="ECO:0000256" key="16">
    <source>
        <dbReference type="ARBA" id="ARBA00024827"/>
    </source>
</evidence>